<protein>
    <submittedName>
        <fullName evidence="2">Acyl-CoA dehydrogenase family protein</fullName>
    </submittedName>
</protein>
<evidence type="ECO:0000313" key="2">
    <source>
        <dbReference type="EMBL" id="WRL65755.1"/>
    </source>
</evidence>
<feature type="domain" description="Acyl-CoA dehydrogenase/oxidase N-terminal" evidence="1">
    <location>
        <begin position="18"/>
        <end position="50"/>
    </location>
</feature>
<dbReference type="Pfam" id="PF02771">
    <property type="entry name" value="Acyl-CoA_dh_N"/>
    <property type="match status" value="1"/>
</dbReference>
<reference evidence="2 3" key="1">
    <citation type="submission" date="2023-12" db="EMBL/GenBank/DDBJ databases">
        <title>Blastococcus brunescens sp. nov., an actonobacterium isolated from sandstone collected in sahara desert.</title>
        <authorList>
            <person name="Gtari M."/>
            <person name="Ghodhbane F."/>
        </authorList>
    </citation>
    <scope>NUCLEOTIDE SEQUENCE [LARGE SCALE GENOMIC DNA]</scope>
    <source>
        <strain evidence="2 3">BMG 8361</strain>
    </source>
</reference>
<dbReference type="PANTHER" id="PTHR43188">
    <property type="entry name" value="ACYL-COENZYME A OXIDASE"/>
    <property type="match status" value="1"/>
</dbReference>
<gene>
    <name evidence="2" type="ORF">U6N30_09340</name>
</gene>
<dbReference type="InterPro" id="IPR045008">
    <property type="entry name" value="ACX4-like"/>
</dbReference>
<dbReference type="Gene3D" id="1.10.540.10">
    <property type="entry name" value="Acyl-CoA dehydrogenase/oxidase, N-terminal domain"/>
    <property type="match status" value="1"/>
</dbReference>
<proteinExistence type="predicted"/>
<evidence type="ECO:0000259" key="1">
    <source>
        <dbReference type="Pfam" id="PF02771"/>
    </source>
</evidence>
<dbReference type="SUPFAM" id="SSF56645">
    <property type="entry name" value="Acyl-CoA dehydrogenase NM domain-like"/>
    <property type="match status" value="1"/>
</dbReference>
<evidence type="ECO:0000313" key="3">
    <source>
        <dbReference type="Proteomes" id="UP001324287"/>
    </source>
</evidence>
<sequence>MTAASPDFYAIDELLDAEDIEIRDRVRAFCEKEVNPRINEYWDRAEFPSSWCPGWPSWASSAAPSRGTAARG</sequence>
<dbReference type="InterPro" id="IPR009100">
    <property type="entry name" value="AcylCoA_DH/oxidase_NM_dom_sf"/>
</dbReference>
<name>A0ABZ1B9J8_9ACTN</name>
<dbReference type="InterPro" id="IPR037069">
    <property type="entry name" value="AcylCoA_DH/ox_N_sf"/>
</dbReference>
<dbReference type="Proteomes" id="UP001324287">
    <property type="component" value="Chromosome"/>
</dbReference>
<dbReference type="InterPro" id="IPR013786">
    <property type="entry name" value="AcylCoA_DH/ox_N"/>
</dbReference>
<accession>A0ABZ1B9J8</accession>
<dbReference type="PANTHER" id="PTHR43188:SF1">
    <property type="entry name" value="ACYL-COA DEHYDROGENASE"/>
    <property type="match status" value="1"/>
</dbReference>
<organism evidence="2 3">
    <name type="scientific">Blastococcus brunescens</name>
    <dbReference type="NCBI Taxonomy" id="1564165"/>
    <lineage>
        <taxon>Bacteria</taxon>
        <taxon>Bacillati</taxon>
        <taxon>Actinomycetota</taxon>
        <taxon>Actinomycetes</taxon>
        <taxon>Geodermatophilales</taxon>
        <taxon>Geodermatophilaceae</taxon>
        <taxon>Blastococcus</taxon>
    </lineage>
</organism>
<keyword evidence="3" id="KW-1185">Reference proteome</keyword>
<dbReference type="EMBL" id="CP141261">
    <property type="protein sequence ID" value="WRL65755.1"/>
    <property type="molecule type" value="Genomic_DNA"/>
</dbReference>